<dbReference type="AlphaFoldDB" id="X1PSZ5"/>
<gene>
    <name evidence="2" type="ORF">S06H3_39651</name>
</gene>
<dbReference type="Pfam" id="PF00881">
    <property type="entry name" value="Nitroreductase"/>
    <property type="match status" value="1"/>
</dbReference>
<dbReference type="PANTHER" id="PTHR43745:SF2">
    <property type="entry name" value="NITROREDUCTASE MJ1384-RELATED"/>
    <property type="match status" value="1"/>
</dbReference>
<dbReference type="EMBL" id="BARV01024279">
    <property type="protein sequence ID" value="GAI45636.1"/>
    <property type="molecule type" value="Genomic_DNA"/>
</dbReference>
<dbReference type="InterPro" id="IPR052544">
    <property type="entry name" value="Bacteriocin_Proc_Enz"/>
</dbReference>
<sequence>MSGLPISVCGAGSWIDLLSWAAWGINRPESGLRTAPSASNRQEIDIYVLLEEGAYLYDAKANMLATVRSGEINAVARWGAPVNLAFISDLTKMRGNSREDKIITTSADTGFISQNAYLYCASQGLATVVRGGFNRSELSAELGLGPDQYITYVQTVGYPK</sequence>
<feature type="domain" description="Nitroreductase" evidence="1">
    <location>
        <begin position="22"/>
        <end position="158"/>
    </location>
</feature>
<comment type="caution">
    <text evidence="2">The sequence shown here is derived from an EMBL/GenBank/DDBJ whole genome shotgun (WGS) entry which is preliminary data.</text>
</comment>
<dbReference type="InterPro" id="IPR029479">
    <property type="entry name" value="Nitroreductase"/>
</dbReference>
<organism evidence="2">
    <name type="scientific">marine sediment metagenome</name>
    <dbReference type="NCBI Taxonomy" id="412755"/>
    <lineage>
        <taxon>unclassified sequences</taxon>
        <taxon>metagenomes</taxon>
        <taxon>ecological metagenomes</taxon>
    </lineage>
</organism>
<dbReference type="PANTHER" id="PTHR43745">
    <property type="entry name" value="NITROREDUCTASE MJ1384-RELATED"/>
    <property type="match status" value="1"/>
</dbReference>
<dbReference type="SUPFAM" id="SSF55469">
    <property type="entry name" value="FMN-dependent nitroreductase-like"/>
    <property type="match status" value="1"/>
</dbReference>
<dbReference type="InterPro" id="IPR000415">
    <property type="entry name" value="Nitroreductase-like"/>
</dbReference>
<evidence type="ECO:0000313" key="2">
    <source>
        <dbReference type="EMBL" id="GAI45636.1"/>
    </source>
</evidence>
<protein>
    <recommendedName>
        <fullName evidence="1">Nitroreductase domain-containing protein</fullName>
    </recommendedName>
</protein>
<name>X1PSZ5_9ZZZZ</name>
<proteinExistence type="predicted"/>
<accession>X1PSZ5</accession>
<evidence type="ECO:0000259" key="1">
    <source>
        <dbReference type="Pfam" id="PF00881"/>
    </source>
</evidence>
<dbReference type="GO" id="GO:0016491">
    <property type="term" value="F:oxidoreductase activity"/>
    <property type="evidence" value="ECO:0007669"/>
    <property type="project" value="InterPro"/>
</dbReference>
<dbReference type="Gene3D" id="3.40.109.10">
    <property type="entry name" value="NADH Oxidase"/>
    <property type="match status" value="1"/>
</dbReference>
<reference evidence="2" key="1">
    <citation type="journal article" date="2014" name="Front. Microbiol.">
        <title>High frequency of phylogenetically diverse reductive dehalogenase-homologous genes in deep subseafloor sedimentary metagenomes.</title>
        <authorList>
            <person name="Kawai M."/>
            <person name="Futagami T."/>
            <person name="Toyoda A."/>
            <person name="Takaki Y."/>
            <person name="Nishi S."/>
            <person name="Hori S."/>
            <person name="Arai W."/>
            <person name="Tsubouchi T."/>
            <person name="Morono Y."/>
            <person name="Uchiyama I."/>
            <person name="Ito T."/>
            <person name="Fujiyama A."/>
            <person name="Inagaki F."/>
            <person name="Takami H."/>
        </authorList>
    </citation>
    <scope>NUCLEOTIDE SEQUENCE</scope>
    <source>
        <strain evidence="2">Expedition CK06-06</strain>
    </source>
</reference>